<accession>A0A382FC68</accession>
<dbReference type="PROSITE" id="PS50405">
    <property type="entry name" value="GST_CTER"/>
    <property type="match status" value="1"/>
</dbReference>
<dbReference type="PANTHER" id="PTHR43968">
    <property type="match status" value="1"/>
</dbReference>
<sequence length="212" mass="24162">VILLRAKDVDFEVTYIDLQKKPDWFLKISPHGKVPVLLVDDEPLFESNAIAEYLEDVILPAKHPSDPFKRARNRAWTDYVPDFSKGINIYYTKSQDELEAKLADAPRFLQKLEDAIANERENDGPYFNGADLCLVDAAYAPFLQRLLMVEQFTQTGMLRDFPLVKAWAEALVTNDCVKNSVADSFNDTFYGNLKKRDFYVGTLLSEDVIAAE</sequence>
<name>A0A382FC68_9ZZZZ</name>
<reference evidence="3" key="1">
    <citation type="submission" date="2018-05" db="EMBL/GenBank/DDBJ databases">
        <authorList>
            <person name="Lanie J.A."/>
            <person name="Ng W.-L."/>
            <person name="Kazmierczak K.M."/>
            <person name="Andrzejewski T.M."/>
            <person name="Davidsen T.M."/>
            <person name="Wayne K.J."/>
            <person name="Tettelin H."/>
            <person name="Glass J.I."/>
            <person name="Rusch D."/>
            <person name="Podicherti R."/>
            <person name="Tsui H.-C.T."/>
            <person name="Winkler M.E."/>
        </authorList>
    </citation>
    <scope>NUCLEOTIDE SEQUENCE</scope>
</reference>
<dbReference type="InterPro" id="IPR004046">
    <property type="entry name" value="GST_C"/>
</dbReference>
<dbReference type="InterPro" id="IPR036282">
    <property type="entry name" value="Glutathione-S-Trfase_C_sf"/>
</dbReference>
<dbReference type="InterPro" id="IPR010987">
    <property type="entry name" value="Glutathione-S-Trfase_C-like"/>
</dbReference>
<dbReference type="InterPro" id="IPR050983">
    <property type="entry name" value="GST_Omega/HSP26"/>
</dbReference>
<evidence type="ECO:0000259" key="2">
    <source>
        <dbReference type="PROSITE" id="PS50405"/>
    </source>
</evidence>
<feature type="non-terminal residue" evidence="3">
    <location>
        <position position="1"/>
    </location>
</feature>
<protein>
    <recommendedName>
        <fullName evidence="4">GST N-terminal domain-containing protein</fullName>
    </recommendedName>
</protein>
<dbReference type="PANTHER" id="PTHR43968:SF6">
    <property type="entry name" value="GLUTATHIONE S-TRANSFERASE OMEGA"/>
    <property type="match status" value="1"/>
</dbReference>
<dbReference type="InterPro" id="IPR004045">
    <property type="entry name" value="Glutathione_S-Trfase_N"/>
</dbReference>
<dbReference type="Gene3D" id="3.40.30.10">
    <property type="entry name" value="Glutaredoxin"/>
    <property type="match status" value="1"/>
</dbReference>
<dbReference type="SUPFAM" id="SSF47616">
    <property type="entry name" value="GST C-terminal domain-like"/>
    <property type="match status" value="1"/>
</dbReference>
<dbReference type="EMBL" id="UINC01049012">
    <property type="protein sequence ID" value="SVB60249.1"/>
    <property type="molecule type" value="Genomic_DNA"/>
</dbReference>
<dbReference type="SFLD" id="SFLDS00019">
    <property type="entry name" value="Glutathione_Transferase_(cytos"/>
    <property type="match status" value="1"/>
</dbReference>
<dbReference type="SUPFAM" id="SSF52833">
    <property type="entry name" value="Thioredoxin-like"/>
    <property type="match status" value="1"/>
</dbReference>
<dbReference type="Gene3D" id="1.20.1050.10">
    <property type="match status" value="1"/>
</dbReference>
<proteinExistence type="predicted"/>
<dbReference type="Pfam" id="PF14497">
    <property type="entry name" value="GST_C_3"/>
    <property type="match status" value="1"/>
</dbReference>
<dbReference type="GO" id="GO:0005737">
    <property type="term" value="C:cytoplasm"/>
    <property type="evidence" value="ECO:0007669"/>
    <property type="project" value="TreeGrafter"/>
</dbReference>
<dbReference type="SFLD" id="SFLDG00358">
    <property type="entry name" value="Main_(cytGST)"/>
    <property type="match status" value="1"/>
</dbReference>
<dbReference type="Pfam" id="PF02798">
    <property type="entry name" value="GST_N"/>
    <property type="match status" value="1"/>
</dbReference>
<organism evidence="3">
    <name type="scientific">marine metagenome</name>
    <dbReference type="NCBI Taxonomy" id="408172"/>
    <lineage>
        <taxon>unclassified sequences</taxon>
        <taxon>metagenomes</taxon>
        <taxon>ecological metagenomes</taxon>
    </lineage>
</organism>
<feature type="domain" description="GST C-terminal" evidence="2">
    <location>
        <begin position="66"/>
        <end position="190"/>
    </location>
</feature>
<evidence type="ECO:0000313" key="3">
    <source>
        <dbReference type="EMBL" id="SVB60249.1"/>
    </source>
</evidence>
<dbReference type="InterPro" id="IPR040079">
    <property type="entry name" value="Glutathione_S-Trfase"/>
</dbReference>
<dbReference type="AlphaFoldDB" id="A0A382FC68"/>
<dbReference type="CDD" id="cd00570">
    <property type="entry name" value="GST_N_family"/>
    <property type="match status" value="1"/>
</dbReference>
<evidence type="ECO:0008006" key="4">
    <source>
        <dbReference type="Google" id="ProtNLM"/>
    </source>
</evidence>
<evidence type="ECO:0000259" key="1">
    <source>
        <dbReference type="PROSITE" id="PS50404"/>
    </source>
</evidence>
<gene>
    <name evidence="3" type="ORF">METZ01_LOCUS213103</name>
</gene>
<dbReference type="PROSITE" id="PS50404">
    <property type="entry name" value="GST_NTER"/>
    <property type="match status" value="1"/>
</dbReference>
<dbReference type="InterPro" id="IPR036249">
    <property type="entry name" value="Thioredoxin-like_sf"/>
</dbReference>
<feature type="domain" description="GST N-terminal" evidence="1">
    <location>
        <begin position="1"/>
        <end position="62"/>
    </location>
</feature>